<name>A0A5J4TGB1_9EUKA</name>
<accession>A0A5J4TGB1</accession>
<protein>
    <submittedName>
        <fullName evidence="1">Uncharacterized protein</fullName>
    </submittedName>
</protein>
<evidence type="ECO:0000313" key="1">
    <source>
        <dbReference type="EMBL" id="KAA6357298.1"/>
    </source>
</evidence>
<proteinExistence type="predicted"/>
<reference evidence="1 2" key="1">
    <citation type="submission" date="2019-03" db="EMBL/GenBank/DDBJ databases">
        <title>Single cell metagenomics reveals metabolic interactions within the superorganism composed of flagellate Streblomastix strix and complex community of Bacteroidetes bacteria on its surface.</title>
        <authorList>
            <person name="Treitli S.C."/>
            <person name="Kolisko M."/>
            <person name="Husnik F."/>
            <person name="Keeling P."/>
            <person name="Hampl V."/>
        </authorList>
    </citation>
    <scope>NUCLEOTIDE SEQUENCE [LARGE SCALE GENOMIC DNA]</scope>
    <source>
        <strain evidence="1">ST1C</strain>
    </source>
</reference>
<evidence type="ECO:0000313" key="2">
    <source>
        <dbReference type="Proteomes" id="UP000324800"/>
    </source>
</evidence>
<dbReference type="OrthoDB" id="6083831at2759"/>
<dbReference type="AlphaFoldDB" id="A0A5J4TGB1"/>
<sequence length="75" mass="8769">MKQDKAQGIIIAPIWPGQSWYIKLKNLSIKFLFLGLSERILEKGQKMKDKDLKFPLDNADSFLLDLLQKQEEICF</sequence>
<comment type="caution">
    <text evidence="1">The sequence shown here is derived from an EMBL/GenBank/DDBJ whole genome shotgun (WGS) entry which is preliminary data.</text>
</comment>
<dbReference type="EMBL" id="SNRW01031634">
    <property type="protein sequence ID" value="KAA6357298.1"/>
    <property type="molecule type" value="Genomic_DNA"/>
</dbReference>
<gene>
    <name evidence="1" type="ORF">EZS28_047175</name>
</gene>
<organism evidence="1 2">
    <name type="scientific">Streblomastix strix</name>
    <dbReference type="NCBI Taxonomy" id="222440"/>
    <lineage>
        <taxon>Eukaryota</taxon>
        <taxon>Metamonada</taxon>
        <taxon>Preaxostyla</taxon>
        <taxon>Oxymonadida</taxon>
        <taxon>Streblomastigidae</taxon>
        <taxon>Streblomastix</taxon>
    </lineage>
</organism>
<dbReference type="Proteomes" id="UP000324800">
    <property type="component" value="Unassembled WGS sequence"/>
</dbReference>